<evidence type="ECO:0000256" key="7">
    <source>
        <dbReference type="ARBA" id="ARBA00022989"/>
    </source>
</evidence>
<evidence type="ECO:0000313" key="13">
    <source>
        <dbReference type="Proteomes" id="UP001150907"/>
    </source>
</evidence>
<evidence type="ECO:0000256" key="6">
    <source>
        <dbReference type="ARBA" id="ARBA00022840"/>
    </source>
</evidence>
<feature type="transmembrane region" description="Helical" evidence="9">
    <location>
        <begin position="435"/>
        <end position="454"/>
    </location>
</feature>
<evidence type="ECO:0000256" key="8">
    <source>
        <dbReference type="ARBA" id="ARBA00023136"/>
    </source>
</evidence>
<dbReference type="PANTHER" id="PTHR24223:SF356">
    <property type="entry name" value="ATP-BINDING CASSETTE TRANSPORTER ABC4"/>
    <property type="match status" value="1"/>
</dbReference>
<dbReference type="InterPro" id="IPR036640">
    <property type="entry name" value="ABC1_TM_sf"/>
</dbReference>
<feature type="transmembrane region" description="Helical" evidence="9">
    <location>
        <begin position="169"/>
        <end position="188"/>
    </location>
</feature>
<dbReference type="InterPro" id="IPR027417">
    <property type="entry name" value="P-loop_NTPase"/>
</dbReference>
<feature type="transmembrane region" description="Helical" evidence="9">
    <location>
        <begin position="523"/>
        <end position="546"/>
    </location>
</feature>
<reference evidence="12" key="1">
    <citation type="submission" date="2022-07" db="EMBL/GenBank/DDBJ databases">
        <title>Phylogenomic reconstructions and comparative analyses of Kickxellomycotina fungi.</title>
        <authorList>
            <person name="Reynolds N.K."/>
            <person name="Stajich J.E."/>
            <person name="Barry K."/>
            <person name="Grigoriev I.V."/>
            <person name="Crous P."/>
            <person name="Smith M.E."/>
        </authorList>
    </citation>
    <scope>NUCLEOTIDE SEQUENCE</scope>
    <source>
        <strain evidence="12">IMI 214461</strain>
    </source>
</reference>
<dbReference type="GO" id="GO:0016020">
    <property type="term" value="C:membrane"/>
    <property type="evidence" value="ECO:0007669"/>
    <property type="project" value="UniProtKB-SubCell"/>
</dbReference>
<feature type="transmembrane region" description="Helical" evidence="9">
    <location>
        <begin position="1041"/>
        <end position="1074"/>
    </location>
</feature>
<dbReference type="InterPro" id="IPR050173">
    <property type="entry name" value="ABC_transporter_C-like"/>
</dbReference>
<feature type="transmembrane region" description="Helical" evidence="9">
    <location>
        <begin position="955"/>
        <end position="982"/>
    </location>
</feature>
<dbReference type="GO" id="GO:0005524">
    <property type="term" value="F:ATP binding"/>
    <property type="evidence" value="ECO:0007669"/>
    <property type="project" value="UniProtKB-KW"/>
</dbReference>
<dbReference type="InterPro" id="IPR011527">
    <property type="entry name" value="ABC1_TM_dom"/>
</dbReference>
<name>A0A9W8EMB3_9FUNG</name>
<organism evidence="12 13">
    <name type="scientific">Coemansia thaxteri</name>
    <dbReference type="NCBI Taxonomy" id="2663907"/>
    <lineage>
        <taxon>Eukaryota</taxon>
        <taxon>Fungi</taxon>
        <taxon>Fungi incertae sedis</taxon>
        <taxon>Zoopagomycota</taxon>
        <taxon>Kickxellomycotina</taxon>
        <taxon>Kickxellomycetes</taxon>
        <taxon>Kickxellales</taxon>
        <taxon>Kickxellaceae</taxon>
        <taxon>Coemansia</taxon>
    </lineage>
</organism>
<feature type="domain" description="ABC transmembrane type-1" evidence="11">
    <location>
        <begin position="910"/>
        <end position="1165"/>
    </location>
</feature>
<dbReference type="OrthoDB" id="6500128at2759"/>
<evidence type="ECO:0000313" key="12">
    <source>
        <dbReference type="EMBL" id="KAJ2008331.1"/>
    </source>
</evidence>
<feature type="transmembrane region" description="Helical" evidence="9">
    <location>
        <begin position="89"/>
        <end position="110"/>
    </location>
</feature>
<dbReference type="SMART" id="SM00382">
    <property type="entry name" value="AAA"/>
    <property type="match status" value="2"/>
</dbReference>
<evidence type="ECO:0008006" key="14">
    <source>
        <dbReference type="Google" id="ProtNLM"/>
    </source>
</evidence>
<proteinExistence type="predicted"/>
<dbReference type="PROSITE" id="PS50893">
    <property type="entry name" value="ABC_TRANSPORTER_2"/>
    <property type="match status" value="2"/>
</dbReference>
<keyword evidence="4" id="KW-0677">Repeat</keyword>
<evidence type="ECO:0000256" key="5">
    <source>
        <dbReference type="ARBA" id="ARBA00022741"/>
    </source>
</evidence>
<dbReference type="PROSITE" id="PS50929">
    <property type="entry name" value="ABC_TM1F"/>
    <property type="match status" value="2"/>
</dbReference>
<feature type="domain" description="ABC transporter" evidence="10">
    <location>
        <begin position="617"/>
        <end position="859"/>
    </location>
</feature>
<dbReference type="GO" id="GO:0016887">
    <property type="term" value="F:ATP hydrolysis activity"/>
    <property type="evidence" value="ECO:0007669"/>
    <property type="project" value="InterPro"/>
</dbReference>
<dbReference type="PROSITE" id="PS00211">
    <property type="entry name" value="ABC_TRANSPORTER_1"/>
    <property type="match status" value="2"/>
</dbReference>
<dbReference type="CDD" id="cd18604">
    <property type="entry name" value="ABC_6TM_VMR1_D2_like"/>
    <property type="match status" value="1"/>
</dbReference>
<keyword evidence="8 9" id="KW-0472">Membrane</keyword>
<evidence type="ECO:0000256" key="9">
    <source>
        <dbReference type="SAM" id="Phobius"/>
    </source>
</evidence>
<evidence type="ECO:0000259" key="10">
    <source>
        <dbReference type="PROSITE" id="PS50893"/>
    </source>
</evidence>
<keyword evidence="3 9" id="KW-0812">Transmembrane</keyword>
<feature type="domain" description="ABC transmembrane type-1" evidence="11">
    <location>
        <begin position="306"/>
        <end position="583"/>
    </location>
</feature>
<sequence length="1483" mass="163306">MVSFSFNSIGACQLGSVVFWRWDWENSSCIRVVFIDALFPVLAAAIVWMLTSLPSARADKLQQQVAGTFKPGSDNRVWIVESHAGLTQLAVLAMVVCWLAAVVTGTRQYVQYKQHQRRYGYFWGLFSSTLKCFVMASLISSVAEVHFAYFVPTQRNTPSLDRDAWPGLFILPIRVCIDAAAVVLLLVVRDLPQRAGIALPDESMLATEVQENAAGRHLSKDTKTKQVSPETGESVLSNGLFCWVNWFLVLRDQPQLDDLYEVPSKYTPEASWARFEAHSKAGRSLGWQLAHTFKEELAVQAVLNPVFNLLDYAQPFFMQQILRFIDSYSKDQSIGIRFGLFLAVAMLAANVASTVVEQQQAWHSRLLSMKVRNIVVFLLTQKTTRRKIGSCVGNDSSEGRAYNVLASDVSRLSKLTTLVYVVVLLPYQQLLGAWYMYRLLGMAGVVGTLLLLVVMRVSQSLVARANAIEERLGALNDQRVATTSEIIRGIASVKLFGWGTRFIGVVGQKRALQVDQLWRRAKIWTVISLSTLGSLPFINYAMFAVYSMQHRLEAETIFTAIAVFMIVQRSVNWIPSLFAEAVSVVVSYRRIEAYLSEPDVEPLQGRISQDEAPGLTVGFCDASLTWDDRQLSLDKLSVLFPAGQLSLIGGPTGSGKSSMLSALIGDMTLTGGKMIVPTCEAATGQFGARADMELRDIAFVAQEPWLRNATVRDNILFGEPYEQRRYERVLRACALIPDLGVLAAGDQSEIGERGITLSGGQKQRVALARAVYSSRRILLIDDCLSAVDAQTGKHILHRCLLDNDGLMQGRTRVLITHHMAMCLPHSQFVVLLRGGRIEFQGPPSEMSGNNTFGAWTASTGSDVDIDTVGPPQDILNAQRAALAPSGQTLGRIVDDEVRLQGLIKADTWRAYFAASGGRVLVAVCLGSIVTTRLLTMYKDYYLASKLKQADRGGDALGWLGVYLGLSLASACLSTAGLLWAYAGSLQASVALHDGLLQAVVRARPRFLETTPLGRIMARFTRDVQVIDTDIMEIVFHFQQNLVSVLLVLAGITAAVPLFAVVGGGVLVVYAHVAWRFMRAQRECKRLEATAFAPLVSLYGEMIPGSASIRAFGMQQAYVAEMRRRFASYLQADFVLRSTRRWLGVRMGMTSSVVSFATAVFILLRIDSFARNGLAGLVLVYAVNFWNESVAVVRCYSDLELSLNCVERVAQYMAVDQEAAAITLLPRHASLPKDWPRTGTLRIRDLVAAHVPGVPVLHGISFTVQHGEKVGVVGRTGAGKSTLSLALLRLVEPSHGQIVLDDVDISAIGLEDLRLSVTIIPQDPVLFNGTVRFNLDPFAELPDALLLGALHRTLLLDVFAGLDDEIRENGRNLSLGQRQLVALARALVRRSRLIIMDEATASVDFGTDAIIQATIRSELADSTLLCIAHRLRSIIDYDKVLVLDHGNVVEYDTPWTLLQDKSSMFSAMCMDSGEYEHLCSLARQ</sequence>
<feature type="transmembrane region" description="Helical" evidence="9">
    <location>
        <begin position="122"/>
        <end position="149"/>
    </location>
</feature>
<dbReference type="GO" id="GO:0140359">
    <property type="term" value="F:ABC-type transporter activity"/>
    <property type="evidence" value="ECO:0007669"/>
    <property type="project" value="InterPro"/>
</dbReference>
<dbReference type="InterPro" id="IPR017871">
    <property type="entry name" value="ABC_transporter-like_CS"/>
</dbReference>
<evidence type="ECO:0000259" key="11">
    <source>
        <dbReference type="PROSITE" id="PS50929"/>
    </source>
</evidence>
<dbReference type="SUPFAM" id="SSF90123">
    <property type="entry name" value="ABC transporter transmembrane region"/>
    <property type="match status" value="2"/>
</dbReference>
<feature type="transmembrane region" description="Helical" evidence="9">
    <location>
        <begin position="1142"/>
        <end position="1163"/>
    </location>
</feature>
<keyword evidence="5" id="KW-0547">Nucleotide-binding</keyword>
<gene>
    <name evidence="12" type="ORF">H4R26_000274</name>
</gene>
<feature type="transmembrane region" description="Helical" evidence="9">
    <location>
        <begin position="29"/>
        <end position="50"/>
    </location>
</feature>
<dbReference type="Gene3D" id="1.20.1560.10">
    <property type="entry name" value="ABC transporter type 1, transmembrane domain"/>
    <property type="match status" value="2"/>
</dbReference>
<dbReference type="EMBL" id="JANBQF010000007">
    <property type="protein sequence ID" value="KAJ2008331.1"/>
    <property type="molecule type" value="Genomic_DNA"/>
</dbReference>
<dbReference type="Pfam" id="PF00664">
    <property type="entry name" value="ABC_membrane"/>
    <property type="match status" value="2"/>
</dbReference>
<keyword evidence="13" id="KW-1185">Reference proteome</keyword>
<comment type="subcellular location">
    <subcellularLocation>
        <location evidence="1">Membrane</location>
        <topology evidence="1">Multi-pass membrane protein</topology>
    </subcellularLocation>
</comment>
<dbReference type="Pfam" id="PF00005">
    <property type="entry name" value="ABC_tran"/>
    <property type="match status" value="2"/>
</dbReference>
<dbReference type="CDD" id="cd03250">
    <property type="entry name" value="ABCC_MRP_domain1"/>
    <property type="match status" value="1"/>
</dbReference>
<dbReference type="InterPro" id="IPR003593">
    <property type="entry name" value="AAA+_ATPase"/>
</dbReference>
<protein>
    <recommendedName>
        <fullName evidence="14">P-loop containing nucleoside triphosphate hydrolase protein</fullName>
    </recommendedName>
</protein>
<evidence type="ECO:0000256" key="2">
    <source>
        <dbReference type="ARBA" id="ARBA00022448"/>
    </source>
</evidence>
<feature type="domain" description="ABC transporter" evidence="10">
    <location>
        <begin position="1240"/>
        <end position="1469"/>
    </location>
</feature>
<keyword evidence="6" id="KW-0067">ATP-binding</keyword>
<dbReference type="Proteomes" id="UP001150907">
    <property type="component" value="Unassembled WGS sequence"/>
</dbReference>
<evidence type="ECO:0000256" key="3">
    <source>
        <dbReference type="ARBA" id="ARBA00022692"/>
    </source>
</evidence>
<dbReference type="Gene3D" id="3.40.50.300">
    <property type="entry name" value="P-loop containing nucleotide triphosphate hydrolases"/>
    <property type="match status" value="2"/>
</dbReference>
<keyword evidence="2" id="KW-0813">Transport</keyword>
<accession>A0A9W8EMB3</accession>
<evidence type="ECO:0000256" key="1">
    <source>
        <dbReference type="ARBA" id="ARBA00004141"/>
    </source>
</evidence>
<dbReference type="FunFam" id="1.20.1560.10:FF:000013">
    <property type="entry name" value="ABC transporter C family member 2"/>
    <property type="match status" value="1"/>
</dbReference>
<feature type="transmembrane region" description="Helical" evidence="9">
    <location>
        <begin position="338"/>
        <end position="356"/>
    </location>
</feature>
<dbReference type="CDD" id="cd03244">
    <property type="entry name" value="ABCC_MRP_domain2"/>
    <property type="match status" value="1"/>
</dbReference>
<keyword evidence="7 9" id="KW-1133">Transmembrane helix</keyword>
<dbReference type="SUPFAM" id="SSF52540">
    <property type="entry name" value="P-loop containing nucleoside triphosphate hydrolases"/>
    <property type="match status" value="2"/>
</dbReference>
<comment type="caution">
    <text evidence="12">The sequence shown here is derived from an EMBL/GenBank/DDBJ whole genome shotgun (WGS) entry which is preliminary data.</text>
</comment>
<evidence type="ECO:0000256" key="4">
    <source>
        <dbReference type="ARBA" id="ARBA00022737"/>
    </source>
</evidence>
<dbReference type="InterPro" id="IPR003439">
    <property type="entry name" value="ABC_transporter-like_ATP-bd"/>
</dbReference>
<dbReference type="FunFam" id="3.40.50.300:FF:000163">
    <property type="entry name" value="Multidrug resistance-associated protein member 4"/>
    <property type="match status" value="1"/>
</dbReference>
<dbReference type="PANTHER" id="PTHR24223">
    <property type="entry name" value="ATP-BINDING CASSETTE SUB-FAMILY C"/>
    <property type="match status" value="1"/>
</dbReference>
<feature type="transmembrane region" description="Helical" evidence="9">
    <location>
        <begin position="910"/>
        <end position="934"/>
    </location>
</feature>